<evidence type="ECO:0000259" key="2">
    <source>
        <dbReference type="PROSITE" id="PS51707"/>
    </source>
</evidence>
<dbReference type="PIRSF" id="PIRSF016487">
    <property type="entry name" value="CYTH_UCP016487"/>
    <property type="match status" value="1"/>
</dbReference>
<protein>
    <submittedName>
        <fullName evidence="3">CYTH domain-containing protein</fullName>
    </submittedName>
</protein>
<organism evidence="3 4">
    <name type="scientific">Marilutibacter aestuarii</name>
    <dbReference type="NCBI Taxonomy" id="1706195"/>
    <lineage>
        <taxon>Bacteria</taxon>
        <taxon>Pseudomonadati</taxon>
        <taxon>Pseudomonadota</taxon>
        <taxon>Gammaproteobacteria</taxon>
        <taxon>Lysobacterales</taxon>
        <taxon>Lysobacteraceae</taxon>
        <taxon>Marilutibacter</taxon>
    </lineage>
</organism>
<name>A0A508A8T4_9GAMM</name>
<dbReference type="InterPro" id="IPR023577">
    <property type="entry name" value="CYTH_domain"/>
</dbReference>
<gene>
    <name evidence="3" type="ORF">FKV25_09215</name>
</gene>
<feature type="domain" description="CYTH" evidence="2">
    <location>
        <begin position="2"/>
        <end position="160"/>
    </location>
</feature>
<dbReference type="InterPro" id="IPR012042">
    <property type="entry name" value="NeuTTM/CthTTM-like"/>
</dbReference>
<dbReference type="Pfam" id="PF01928">
    <property type="entry name" value="CYTH"/>
    <property type="match status" value="1"/>
</dbReference>
<accession>A0A508A8T4</accession>
<evidence type="ECO:0000313" key="3">
    <source>
        <dbReference type="EMBL" id="TQD45071.1"/>
    </source>
</evidence>
<dbReference type="OrthoDB" id="9805588at2"/>
<dbReference type="PROSITE" id="PS51707">
    <property type="entry name" value="CYTH"/>
    <property type="match status" value="1"/>
</dbReference>
<dbReference type="PANTHER" id="PTHR40114:SF1">
    <property type="entry name" value="SLR0698 PROTEIN"/>
    <property type="match status" value="1"/>
</dbReference>
<keyword evidence="4" id="KW-1185">Reference proteome</keyword>
<feature type="active site" description="Proton acceptor" evidence="1">
    <location>
        <position position="30"/>
    </location>
</feature>
<dbReference type="AlphaFoldDB" id="A0A508A8T4"/>
<dbReference type="Proteomes" id="UP000318212">
    <property type="component" value="Unassembled WGS sequence"/>
</dbReference>
<dbReference type="EMBL" id="VICE01000086">
    <property type="protein sequence ID" value="TQD45071.1"/>
    <property type="molecule type" value="Genomic_DNA"/>
</dbReference>
<dbReference type="PANTHER" id="PTHR40114">
    <property type="entry name" value="SLR0698 PROTEIN"/>
    <property type="match status" value="1"/>
</dbReference>
<dbReference type="Gene3D" id="2.40.320.10">
    <property type="entry name" value="Hypothetical Protein Pfu-838710-001"/>
    <property type="match status" value="1"/>
</dbReference>
<dbReference type="SMART" id="SM01118">
    <property type="entry name" value="CYTH"/>
    <property type="match status" value="1"/>
</dbReference>
<comment type="caution">
    <text evidence="3">The sequence shown here is derived from an EMBL/GenBank/DDBJ whole genome shotgun (WGS) entry which is preliminary data.</text>
</comment>
<sequence>MGIEIERKFLVRGDAWRTQAHQVETMAQGYLNDLAAMASVDGADAAMKASVRVRIAGDAAFLNIKSRELGHTRQEFDYAIPVADARDLLALCVGGRIEKRRHRIAAGTREWEVDEFLGENAGLVVAEIELDDADEAFDRPDWLGEEVTHAVRYYNLALASRPYSQWTADERAGTAP</sequence>
<dbReference type="RefSeq" id="WP_141518504.1">
    <property type="nucleotide sequence ID" value="NZ_VICE01000086.1"/>
</dbReference>
<evidence type="ECO:0000256" key="1">
    <source>
        <dbReference type="PIRSR" id="PIRSR016487-1"/>
    </source>
</evidence>
<dbReference type="InterPro" id="IPR033469">
    <property type="entry name" value="CYTH-like_dom_sf"/>
</dbReference>
<reference evidence="3 4" key="1">
    <citation type="submission" date="2019-06" db="EMBL/GenBank/DDBJ databases">
        <title>Lysobacter alkalisoli sp. nov. isolated from saline soil.</title>
        <authorList>
            <person name="Sun J.-Q."/>
            <person name="Xu L."/>
        </authorList>
    </citation>
    <scope>NUCLEOTIDE SEQUENCE [LARGE SCALE GENOMIC DNA]</scope>
    <source>
        <strain evidence="3 4">JCM 31130</strain>
    </source>
</reference>
<evidence type="ECO:0000313" key="4">
    <source>
        <dbReference type="Proteomes" id="UP000318212"/>
    </source>
</evidence>
<dbReference type="SUPFAM" id="SSF55154">
    <property type="entry name" value="CYTH-like phosphatases"/>
    <property type="match status" value="1"/>
</dbReference>
<dbReference type="CDD" id="cd07891">
    <property type="entry name" value="CYTH-like_CthTTM-like_1"/>
    <property type="match status" value="1"/>
</dbReference>
<proteinExistence type="predicted"/>